<organism evidence="2 3">
    <name type="scientific">Brevibacillus halotolerans</name>
    <dbReference type="NCBI Taxonomy" id="1507437"/>
    <lineage>
        <taxon>Bacteria</taxon>
        <taxon>Bacillati</taxon>
        <taxon>Bacillota</taxon>
        <taxon>Bacilli</taxon>
        <taxon>Bacillales</taxon>
        <taxon>Paenibacillaceae</taxon>
        <taxon>Brevibacillus</taxon>
    </lineage>
</organism>
<sequence>MERNIRTVQMELNEQNRAVERLYTEIRSMDEDMRALEEKLNKIGRELAEMESTRSDLWEELWRREDYVAALVREGKQYASIA</sequence>
<evidence type="ECO:0000313" key="2">
    <source>
        <dbReference type="EMBL" id="MCZ0831777.1"/>
    </source>
</evidence>
<dbReference type="Proteomes" id="UP001067708">
    <property type="component" value="Unassembled WGS sequence"/>
</dbReference>
<evidence type="ECO:0008006" key="4">
    <source>
        <dbReference type="Google" id="ProtNLM"/>
    </source>
</evidence>
<feature type="coiled-coil region" evidence="1">
    <location>
        <begin position="5"/>
        <end position="53"/>
    </location>
</feature>
<dbReference type="RefSeq" id="WP_258417622.1">
    <property type="nucleotide sequence ID" value="NZ_JAPTNG010000009.1"/>
</dbReference>
<keyword evidence="1" id="KW-0175">Coiled coil</keyword>
<reference evidence="2" key="1">
    <citation type="submission" date="2022-09" db="EMBL/GenBank/DDBJ databases">
        <title>Genome analysis and characterization of larvicidal activity of Brevibacillus strains.</title>
        <authorList>
            <person name="Patrusheva E.V."/>
            <person name="Izotova A.O."/>
            <person name="Toshchakov S.V."/>
            <person name="Sineoky S.P."/>
        </authorList>
    </citation>
    <scope>NUCLEOTIDE SEQUENCE</scope>
    <source>
        <strain evidence="2">VKPM_B-13244</strain>
    </source>
</reference>
<name>A0ABT4HY99_9BACL</name>
<gene>
    <name evidence="2" type="ORF">O0535_13615</name>
</gene>
<proteinExistence type="predicted"/>
<dbReference type="EMBL" id="JAPTNG010000009">
    <property type="protein sequence ID" value="MCZ0831777.1"/>
    <property type="molecule type" value="Genomic_DNA"/>
</dbReference>
<protein>
    <recommendedName>
        <fullName evidence="4">DUF3967 domain-containing protein</fullName>
    </recommendedName>
</protein>
<evidence type="ECO:0000313" key="3">
    <source>
        <dbReference type="Proteomes" id="UP001067708"/>
    </source>
</evidence>
<accession>A0ABT4HY99</accession>
<dbReference type="Gene3D" id="1.20.5.300">
    <property type="match status" value="1"/>
</dbReference>
<evidence type="ECO:0000256" key="1">
    <source>
        <dbReference type="SAM" id="Coils"/>
    </source>
</evidence>
<dbReference type="SUPFAM" id="SSF90257">
    <property type="entry name" value="Myosin rod fragments"/>
    <property type="match status" value="1"/>
</dbReference>
<keyword evidence="3" id="KW-1185">Reference proteome</keyword>
<comment type="caution">
    <text evidence="2">The sequence shown here is derived from an EMBL/GenBank/DDBJ whole genome shotgun (WGS) entry which is preliminary data.</text>
</comment>